<gene>
    <name evidence="2" type="ORF">NX720_18380</name>
</gene>
<protein>
    <submittedName>
        <fullName evidence="2">DUF3833 domain-containing protein</fullName>
    </submittedName>
</protein>
<reference evidence="2" key="1">
    <citation type="submission" date="2022-10" db="EMBL/GenBank/DDBJ databases">
        <title>Completed Genome Sequence of two octocoral isolated bacterium, Endozoicomonas euniceicola EF212T and Endozoicomonas gorgoniicola PS125T.</title>
        <authorList>
            <person name="Chiou Y.-J."/>
            <person name="Chen Y.-H."/>
        </authorList>
    </citation>
    <scope>NUCLEOTIDE SEQUENCE</scope>
    <source>
        <strain evidence="2">EF212</strain>
    </source>
</reference>
<dbReference type="InterPro" id="IPR024409">
    <property type="entry name" value="DUF3833"/>
</dbReference>
<evidence type="ECO:0000256" key="1">
    <source>
        <dbReference type="SAM" id="SignalP"/>
    </source>
</evidence>
<sequence length="187" mass="21331">MLKKWFYRLLGLVSLAWLSGCSTIKPDDYAETTPKLRIEDYFQGHTLAWGMFQDRFGKIRNRFKVDMKGTVKDGVLTLNEDFFYESGSTSNRQWNIKILGDGRYEGTAGDVIGVAKGKAAGHAFNWKYQIDLPIGDSKWRVSFDDWLFLQEDGVLINVATVSKWGITLGKLTFVFAKKEPLQQAFKP</sequence>
<dbReference type="Pfam" id="PF12915">
    <property type="entry name" value="DUF3833"/>
    <property type="match status" value="1"/>
</dbReference>
<proteinExistence type="predicted"/>
<dbReference type="RefSeq" id="WP_262596539.1">
    <property type="nucleotide sequence ID" value="NZ_CP103300.1"/>
</dbReference>
<name>A0ABY6GQ15_9GAMM</name>
<keyword evidence="3" id="KW-1185">Reference proteome</keyword>
<dbReference type="Proteomes" id="UP001163255">
    <property type="component" value="Chromosome"/>
</dbReference>
<organism evidence="2 3">
    <name type="scientific">Endozoicomonas euniceicola</name>
    <dbReference type="NCBI Taxonomy" id="1234143"/>
    <lineage>
        <taxon>Bacteria</taxon>
        <taxon>Pseudomonadati</taxon>
        <taxon>Pseudomonadota</taxon>
        <taxon>Gammaproteobacteria</taxon>
        <taxon>Oceanospirillales</taxon>
        <taxon>Endozoicomonadaceae</taxon>
        <taxon>Endozoicomonas</taxon>
    </lineage>
</organism>
<evidence type="ECO:0000313" key="3">
    <source>
        <dbReference type="Proteomes" id="UP001163255"/>
    </source>
</evidence>
<feature type="signal peptide" evidence="1">
    <location>
        <begin position="1"/>
        <end position="24"/>
    </location>
</feature>
<keyword evidence="1" id="KW-0732">Signal</keyword>
<dbReference type="PROSITE" id="PS51257">
    <property type="entry name" value="PROKAR_LIPOPROTEIN"/>
    <property type="match status" value="1"/>
</dbReference>
<accession>A0ABY6GQ15</accession>
<dbReference type="EMBL" id="CP103300">
    <property type="protein sequence ID" value="UYM14838.1"/>
    <property type="molecule type" value="Genomic_DNA"/>
</dbReference>
<feature type="chain" id="PRO_5045465395" evidence="1">
    <location>
        <begin position="25"/>
        <end position="187"/>
    </location>
</feature>
<evidence type="ECO:0000313" key="2">
    <source>
        <dbReference type="EMBL" id="UYM14838.1"/>
    </source>
</evidence>